<dbReference type="EMBL" id="JAULSU010000001">
    <property type="protein sequence ID" value="KAK0633934.1"/>
    <property type="molecule type" value="Genomic_DNA"/>
</dbReference>
<comment type="caution">
    <text evidence="1">The sequence shown here is derived from an EMBL/GenBank/DDBJ whole genome shotgun (WGS) entry which is preliminary data.</text>
</comment>
<dbReference type="AlphaFoldDB" id="A0AA40CDY9"/>
<gene>
    <name evidence="1" type="ORF">B0T14DRAFT_409312</name>
</gene>
<reference evidence="1" key="1">
    <citation type="submission" date="2023-06" db="EMBL/GenBank/DDBJ databases">
        <title>Genome-scale phylogeny and comparative genomics of the fungal order Sordariales.</title>
        <authorList>
            <consortium name="Lawrence Berkeley National Laboratory"/>
            <person name="Hensen N."/>
            <person name="Bonometti L."/>
            <person name="Westerberg I."/>
            <person name="Brannstrom I.O."/>
            <person name="Guillou S."/>
            <person name="Cros-Aarteil S."/>
            <person name="Calhoun S."/>
            <person name="Haridas S."/>
            <person name="Kuo A."/>
            <person name="Mondo S."/>
            <person name="Pangilinan J."/>
            <person name="Riley R."/>
            <person name="Labutti K."/>
            <person name="Andreopoulos B."/>
            <person name="Lipzen A."/>
            <person name="Chen C."/>
            <person name="Yanf M."/>
            <person name="Daum C."/>
            <person name="Ng V."/>
            <person name="Clum A."/>
            <person name="Steindorff A."/>
            <person name="Ohm R."/>
            <person name="Martin F."/>
            <person name="Silar P."/>
            <person name="Natvig D."/>
            <person name="Lalanne C."/>
            <person name="Gautier V."/>
            <person name="Ament-Velasquez S.L."/>
            <person name="Kruys A."/>
            <person name="Hutchinson M.I."/>
            <person name="Powell A.J."/>
            <person name="Barry K."/>
            <person name="Miller A.N."/>
            <person name="Grigoriev I.V."/>
            <person name="Debuchy R."/>
            <person name="Gladieux P."/>
            <person name="Thoren M.H."/>
            <person name="Johannesson H."/>
        </authorList>
    </citation>
    <scope>NUCLEOTIDE SEQUENCE</scope>
    <source>
        <strain evidence="1">CBS 606.72</strain>
    </source>
</reference>
<protein>
    <submittedName>
        <fullName evidence="1">Uncharacterized protein</fullName>
    </submittedName>
</protein>
<feature type="non-terminal residue" evidence="1">
    <location>
        <position position="199"/>
    </location>
</feature>
<feature type="non-terminal residue" evidence="1">
    <location>
        <position position="1"/>
    </location>
</feature>
<organism evidence="1 2">
    <name type="scientific">Immersiella caudata</name>
    <dbReference type="NCBI Taxonomy" id="314043"/>
    <lineage>
        <taxon>Eukaryota</taxon>
        <taxon>Fungi</taxon>
        <taxon>Dikarya</taxon>
        <taxon>Ascomycota</taxon>
        <taxon>Pezizomycotina</taxon>
        <taxon>Sordariomycetes</taxon>
        <taxon>Sordariomycetidae</taxon>
        <taxon>Sordariales</taxon>
        <taxon>Lasiosphaeriaceae</taxon>
        <taxon>Immersiella</taxon>
    </lineage>
</organism>
<proteinExistence type="predicted"/>
<evidence type="ECO:0000313" key="1">
    <source>
        <dbReference type="EMBL" id="KAK0633934.1"/>
    </source>
</evidence>
<evidence type="ECO:0000313" key="2">
    <source>
        <dbReference type="Proteomes" id="UP001175000"/>
    </source>
</evidence>
<keyword evidence="2" id="KW-1185">Reference proteome</keyword>
<sequence length="199" mass="22600">NTFKPEDFTVYDVFYGDCAAPWTFCYHKDVERLDAIQNFGRTPVRMRQWAAVIAIIPERQTGEAAHQAGNTLVYHGTATGHPAIDVHELAHFADFWKTDTSPVGSKPYSWWSRDNNTWRSKVVTDQSLASEYSRRSFMESFAEIGIMASYDVATNGGLGAAQPRWTEFRNQLQTYREYMGDDLIPSGRCTKMTPQSPLV</sequence>
<dbReference type="Proteomes" id="UP001175000">
    <property type="component" value="Unassembled WGS sequence"/>
</dbReference>
<name>A0AA40CDY9_9PEZI</name>
<accession>A0AA40CDY9</accession>